<evidence type="ECO:0000313" key="3">
    <source>
        <dbReference type="Proteomes" id="UP001196509"/>
    </source>
</evidence>
<keyword evidence="1" id="KW-0812">Transmembrane</keyword>
<evidence type="ECO:0000313" key="2">
    <source>
        <dbReference type="EMBL" id="MBW8636516.1"/>
    </source>
</evidence>
<organism evidence="2 3">
    <name type="scientific">Flavimaribacter sediminis</name>
    <dbReference type="NCBI Taxonomy" id="2865987"/>
    <lineage>
        <taxon>Bacteria</taxon>
        <taxon>Pseudomonadati</taxon>
        <taxon>Pseudomonadota</taxon>
        <taxon>Alphaproteobacteria</taxon>
        <taxon>Hyphomicrobiales</taxon>
        <taxon>Rhizobiaceae</taxon>
        <taxon>Flavimaribacter</taxon>
    </lineage>
</organism>
<name>A0AAE3D0A0_9HYPH</name>
<accession>A0AAE3D0A0</accession>
<keyword evidence="1" id="KW-0472">Membrane</keyword>
<keyword evidence="1" id="KW-1133">Transmembrane helix</keyword>
<keyword evidence="3" id="KW-1185">Reference proteome</keyword>
<dbReference type="PANTHER" id="PTHR39327">
    <property type="match status" value="1"/>
</dbReference>
<dbReference type="InterPro" id="IPR010319">
    <property type="entry name" value="Transglutaminase-like_Cys_pept"/>
</dbReference>
<dbReference type="EMBL" id="JAICBX010000001">
    <property type="protein sequence ID" value="MBW8636516.1"/>
    <property type="molecule type" value="Genomic_DNA"/>
</dbReference>
<gene>
    <name evidence="2" type="ORF">K1W69_04875</name>
</gene>
<dbReference type="Pfam" id="PF06035">
    <property type="entry name" value="Peptidase_C93"/>
    <property type="match status" value="1"/>
</dbReference>
<proteinExistence type="predicted"/>
<evidence type="ECO:0000256" key="1">
    <source>
        <dbReference type="SAM" id="Phobius"/>
    </source>
</evidence>
<sequence length="200" mass="22673">MKSTLYIGGVFMLAMVWLTGPALGFSRNMQTLGGTSQPIGHYNFCKLYPSECNYRTPDSAPMKLNKAAWNRMVSINAKVNRDIIPMTDQDVFGVEEFWAYPKAVGDCEDYVLLKQKLLMQMGFRASDLLITIVRQTDGSGHAVLTVRTDHGDFILDNMHDEVLLWSQTDYTFLKRQSSVNTGRWTKLQDSRATFVGSIRK</sequence>
<comment type="caution">
    <text evidence="2">The sequence shown here is derived from an EMBL/GenBank/DDBJ whole genome shotgun (WGS) entry which is preliminary data.</text>
</comment>
<dbReference type="PANTHER" id="PTHR39327:SF1">
    <property type="entry name" value="BLR5470 PROTEIN"/>
    <property type="match status" value="1"/>
</dbReference>
<dbReference type="Proteomes" id="UP001196509">
    <property type="component" value="Unassembled WGS sequence"/>
</dbReference>
<protein>
    <submittedName>
        <fullName evidence="2">Transglutaminase-like cysteine peptidase</fullName>
    </submittedName>
</protein>
<dbReference type="RefSeq" id="WP_220227193.1">
    <property type="nucleotide sequence ID" value="NZ_JAICBX010000001.1"/>
</dbReference>
<dbReference type="AlphaFoldDB" id="A0AAE3D0A0"/>
<reference evidence="2" key="1">
    <citation type="submission" date="2021-08" db="EMBL/GenBank/DDBJ databases">
        <title>Hoeflea bacterium WL0058 sp. nov., isolated from the sediment.</title>
        <authorList>
            <person name="Wang L."/>
            <person name="Zhang D."/>
        </authorList>
    </citation>
    <scope>NUCLEOTIDE SEQUENCE</scope>
    <source>
        <strain evidence="2">WL0058</strain>
    </source>
</reference>
<dbReference type="Gene3D" id="3.10.620.30">
    <property type="match status" value="1"/>
</dbReference>
<feature type="transmembrane region" description="Helical" evidence="1">
    <location>
        <begin position="6"/>
        <end position="25"/>
    </location>
</feature>